<organism evidence="1 2">
    <name type="scientific">Coprinopsis marcescibilis</name>
    <name type="common">Agaric fungus</name>
    <name type="synonym">Psathyrella marcescibilis</name>
    <dbReference type="NCBI Taxonomy" id="230819"/>
    <lineage>
        <taxon>Eukaryota</taxon>
        <taxon>Fungi</taxon>
        <taxon>Dikarya</taxon>
        <taxon>Basidiomycota</taxon>
        <taxon>Agaricomycotina</taxon>
        <taxon>Agaricomycetes</taxon>
        <taxon>Agaricomycetidae</taxon>
        <taxon>Agaricales</taxon>
        <taxon>Agaricineae</taxon>
        <taxon>Psathyrellaceae</taxon>
        <taxon>Coprinopsis</taxon>
    </lineage>
</organism>
<reference evidence="1 2" key="1">
    <citation type="journal article" date="2019" name="Nat. Ecol. Evol.">
        <title>Megaphylogeny resolves global patterns of mushroom evolution.</title>
        <authorList>
            <person name="Varga T."/>
            <person name="Krizsan K."/>
            <person name="Foldi C."/>
            <person name="Dima B."/>
            <person name="Sanchez-Garcia M."/>
            <person name="Sanchez-Ramirez S."/>
            <person name="Szollosi G.J."/>
            <person name="Szarkandi J.G."/>
            <person name="Papp V."/>
            <person name="Albert L."/>
            <person name="Andreopoulos W."/>
            <person name="Angelini C."/>
            <person name="Antonin V."/>
            <person name="Barry K.W."/>
            <person name="Bougher N.L."/>
            <person name="Buchanan P."/>
            <person name="Buyck B."/>
            <person name="Bense V."/>
            <person name="Catcheside P."/>
            <person name="Chovatia M."/>
            <person name="Cooper J."/>
            <person name="Damon W."/>
            <person name="Desjardin D."/>
            <person name="Finy P."/>
            <person name="Geml J."/>
            <person name="Haridas S."/>
            <person name="Hughes K."/>
            <person name="Justo A."/>
            <person name="Karasinski D."/>
            <person name="Kautmanova I."/>
            <person name="Kiss B."/>
            <person name="Kocsube S."/>
            <person name="Kotiranta H."/>
            <person name="LaButti K.M."/>
            <person name="Lechner B.E."/>
            <person name="Liimatainen K."/>
            <person name="Lipzen A."/>
            <person name="Lukacs Z."/>
            <person name="Mihaltcheva S."/>
            <person name="Morgado L.N."/>
            <person name="Niskanen T."/>
            <person name="Noordeloos M.E."/>
            <person name="Ohm R.A."/>
            <person name="Ortiz-Santana B."/>
            <person name="Ovrebo C."/>
            <person name="Racz N."/>
            <person name="Riley R."/>
            <person name="Savchenko A."/>
            <person name="Shiryaev A."/>
            <person name="Soop K."/>
            <person name="Spirin V."/>
            <person name="Szebenyi C."/>
            <person name="Tomsovsky M."/>
            <person name="Tulloss R.E."/>
            <person name="Uehling J."/>
            <person name="Grigoriev I.V."/>
            <person name="Vagvolgyi C."/>
            <person name="Papp T."/>
            <person name="Martin F.M."/>
            <person name="Miettinen O."/>
            <person name="Hibbett D.S."/>
            <person name="Nagy L.G."/>
        </authorList>
    </citation>
    <scope>NUCLEOTIDE SEQUENCE [LARGE SCALE GENOMIC DNA]</scope>
    <source>
        <strain evidence="1 2">CBS 121175</strain>
    </source>
</reference>
<sequence>MNKPKLLVSIVRMHHISNPSKFRRLKRHAIQSNVSGLVKTGKPGVLVFDGSPQSIKMFLTHARGLRYLDFHHVATGPMPPNIASRVVSGTPGLHEVEGMNDIVQAMDVLQLKDWFRENLGLGGQG</sequence>
<dbReference type="Proteomes" id="UP000307440">
    <property type="component" value="Unassembled WGS sequence"/>
</dbReference>
<evidence type="ECO:0000313" key="1">
    <source>
        <dbReference type="EMBL" id="TFK27151.1"/>
    </source>
</evidence>
<dbReference type="STRING" id="230819.A0A5C3LF80"/>
<accession>A0A5C3LF80</accession>
<keyword evidence="2" id="KW-1185">Reference proteome</keyword>
<name>A0A5C3LF80_COPMA</name>
<dbReference type="OrthoDB" id="432412at2759"/>
<protein>
    <submittedName>
        <fullName evidence="1">Uncharacterized protein</fullName>
    </submittedName>
</protein>
<proteinExistence type="predicted"/>
<dbReference type="AlphaFoldDB" id="A0A5C3LF80"/>
<evidence type="ECO:0000313" key="2">
    <source>
        <dbReference type="Proteomes" id="UP000307440"/>
    </source>
</evidence>
<dbReference type="EMBL" id="ML210167">
    <property type="protein sequence ID" value="TFK27151.1"/>
    <property type="molecule type" value="Genomic_DNA"/>
</dbReference>
<gene>
    <name evidence="1" type="ORF">FA15DRAFT_653809</name>
</gene>